<protein>
    <submittedName>
        <fullName evidence="2">Uncharacterized protein</fullName>
    </submittedName>
</protein>
<comment type="caution">
    <text evidence="2">The sequence shown here is derived from an EMBL/GenBank/DDBJ whole genome shotgun (WGS) entry which is preliminary data.</text>
</comment>
<evidence type="ECO:0000313" key="2">
    <source>
        <dbReference type="EMBL" id="KAL0165068.1"/>
    </source>
</evidence>
<organism evidence="2 3">
    <name type="scientific">Cirrhinus mrigala</name>
    <name type="common">Mrigala</name>
    <dbReference type="NCBI Taxonomy" id="683832"/>
    <lineage>
        <taxon>Eukaryota</taxon>
        <taxon>Metazoa</taxon>
        <taxon>Chordata</taxon>
        <taxon>Craniata</taxon>
        <taxon>Vertebrata</taxon>
        <taxon>Euteleostomi</taxon>
        <taxon>Actinopterygii</taxon>
        <taxon>Neopterygii</taxon>
        <taxon>Teleostei</taxon>
        <taxon>Ostariophysi</taxon>
        <taxon>Cypriniformes</taxon>
        <taxon>Cyprinidae</taxon>
        <taxon>Labeoninae</taxon>
        <taxon>Labeonini</taxon>
        <taxon>Cirrhinus</taxon>
    </lineage>
</organism>
<evidence type="ECO:0000313" key="3">
    <source>
        <dbReference type="Proteomes" id="UP001529510"/>
    </source>
</evidence>
<keyword evidence="3" id="KW-1185">Reference proteome</keyword>
<proteinExistence type="predicted"/>
<reference evidence="2 3" key="1">
    <citation type="submission" date="2024-05" db="EMBL/GenBank/DDBJ databases">
        <title>Genome sequencing and assembly of Indian major carp, Cirrhinus mrigala (Hamilton, 1822).</title>
        <authorList>
            <person name="Mohindra V."/>
            <person name="Chowdhury L.M."/>
            <person name="Lal K."/>
            <person name="Jena J.K."/>
        </authorList>
    </citation>
    <scope>NUCLEOTIDE SEQUENCE [LARGE SCALE GENOMIC DNA]</scope>
    <source>
        <strain evidence="2">CM1030</strain>
        <tissue evidence="2">Blood</tissue>
    </source>
</reference>
<accession>A0ABD0NT27</accession>
<dbReference type="EMBL" id="JAMKFB020000020">
    <property type="protein sequence ID" value="KAL0165068.1"/>
    <property type="molecule type" value="Genomic_DNA"/>
</dbReference>
<feature type="compositionally biased region" description="Basic and acidic residues" evidence="1">
    <location>
        <begin position="1"/>
        <end position="17"/>
    </location>
</feature>
<name>A0ABD0NT27_CIRMR</name>
<gene>
    <name evidence="2" type="ORF">M9458_040821</name>
</gene>
<sequence length="87" mass="9772">RCDPRRQDLCNGRDCEQRGTGAGQHGDLRPLHERVDAAAESAVSAFQTRMRGYKEVHSERLTTRSALDFSNVTNWPKPAHRAPGWNA</sequence>
<feature type="region of interest" description="Disordered" evidence="1">
    <location>
        <begin position="1"/>
        <end position="30"/>
    </location>
</feature>
<evidence type="ECO:0000256" key="1">
    <source>
        <dbReference type="SAM" id="MobiDB-lite"/>
    </source>
</evidence>
<feature type="non-terminal residue" evidence="2">
    <location>
        <position position="1"/>
    </location>
</feature>
<feature type="non-terminal residue" evidence="2">
    <location>
        <position position="87"/>
    </location>
</feature>
<dbReference type="AlphaFoldDB" id="A0ABD0NT27"/>
<dbReference type="Proteomes" id="UP001529510">
    <property type="component" value="Unassembled WGS sequence"/>
</dbReference>